<reference evidence="7" key="1">
    <citation type="journal article" date="2019" name="Int. J. Syst. Evol. Microbiol.">
        <title>The Global Catalogue of Microorganisms (GCM) 10K type strain sequencing project: providing services to taxonomists for standard genome sequencing and annotation.</title>
        <authorList>
            <consortium name="The Broad Institute Genomics Platform"/>
            <consortium name="The Broad Institute Genome Sequencing Center for Infectious Disease"/>
            <person name="Wu L."/>
            <person name="Ma J."/>
        </authorList>
    </citation>
    <scope>NUCLEOTIDE SEQUENCE [LARGE SCALE GENOMIC DNA]</scope>
    <source>
        <strain evidence="7">KCTC 13528</strain>
    </source>
</reference>
<keyword evidence="1" id="KW-0678">Repressor</keyword>
<dbReference type="Pfam" id="PF00356">
    <property type="entry name" value="LacI"/>
    <property type="match status" value="1"/>
</dbReference>
<keyword evidence="3 6" id="KW-0238">DNA-binding</keyword>
<keyword evidence="7" id="KW-1185">Reference proteome</keyword>
<evidence type="ECO:0000256" key="3">
    <source>
        <dbReference type="ARBA" id="ARBA00023125"/>
    </source>
</evidence>
<evidence type="ECO:0000259" key="5">
    <source>
        <dbReference type="PROSITE" id="PS50932"/>
    </source>
</evidence>
<evidence type="ECO:0000313" key="6">
    <source>
        <dbReference type="EMBL" id="MFD2912728.1"/>
    </source>
</evidence>
<keyword evidence="4" id="KW-0804">Transcription</keyword>
<dbReference type="PANTHER" id="PTHR30146:SF148">
    <property type="entry name" value="HTH-TYPE TRANSCRIPTIONAL REPRESSOR PURR-RELATED"/>
    <property type="match status" value="1"/>
</dbReference>
<dbReference type="EMBL" id="JBHUPG010000023">
    <property type="protein sequence ID" value="MFD2912728.1"/>
    <property type="molecule type" value="Genomic_DNA"/>
</dbReference>
<dbReference type="Gene3D" id="1.10.260.40">
    <property type="entry name" value="lambda repressor-like DNA-binding domains"/>
    <property type="match status" value="1"/>
</dbReference>
<evidence type="ECO:0000313" key="7">
    <source>
        <dbReference type="Proteomes" id="UP001597561"/>
    </source>
</evidence>
<dbReference type="SUPFAM" id="SSF53822">
    <property type="entry name" value="Periplasmic binding protein-like I"/>
    <property type="match status" value="1"/>
</dbReference>
<proteinExistence type="predicted"/>
<dbReference type="Gene3D" id="3.40.50.2300">
    <property type="match status" value="2"/>
</dbReference>
<comment type="caution">
    <text evidence="6">The sequence shown here is derived from an EMBL/GenBank/DDBJ whole genome shotgun (WGS) entry which is preliminary data.</text>
</comment>
<gene>
    <name evidence="6" type="ORF">ACFS5P_12645</name>
</gene>
<evidence type="ECO:0000256" key="4">
    <source>
        <dbReference type="ARBA" id="ARBA00023163"/>
    </source>
</evidence>
<dbReference type="InterPro" id="IPR000843">
    <property type="entry name" value="HTH_LacI"/>
</dbReference>
<organism evidence="6 7">
    <name type="scientific">Jeotgalibacillus terrae</name>
    <dbReference type="NCBI Taxonomy" id="587735"/>
    <lineage>
        <taxon>Bacteria</taxon>
        <taxon>Bacillati</taxon>
        <taxon>Bacillota</taxon>
        <taxon>Bacilli</taxon>
        <taxon>Bacillales</taxon>
        <taxon>Caryophanaceae</taxon>
        <taxon>Jeotgalibacillus</taxon>
    </lineage>
</organism>
<dbReference type="PROSITE" id="PS50932">
    <property type="entry name" value="HTH_LACI_2"/>
    <property type="match status" value="1"/>
</dbReference>
<dbReference type="SMART" id="SM00354">
    <property type="entry name" value="HTH_LACI"/>
    <property type="match status" value="1"/>
</dbReference>
<evidence type="ECO:0000256" key="2">
    <source>
        <dbReference type="ARBA" id="ARBA00023015"/>
    </source>
</evidence>
<dbReference type="PANTHER" id="PTHR30146">
    <property type="entry name" value="LACI-RELATED TRANSCRIPTIONAL REPRESSOR"/>
    <property type="match status" value="1"/>
</dbReference>
<dbReference type="RefSeq" id="WP_204729745.1">
    <property type="nucleotide sequence ID" value="NZ_JAFBDK010000010.1"/>
</dbReference>
<protein>
    <submittedName>
        <fullName evidence="6">LacI family DNA-binding transcriptional regulator</fullName>
    </submittedName>
</protein>
<evidence type="ECO:0000256" key="1">
    <source>
        <dbReference type="ARBA" id="ARBA00022491"/>
    </source>
</evidence>
<sequence>MQKKKVTMQLIADKAGVSKYVVSKTLNGKPGVSDATRKRIIFIAKQLGYLKTETSLEIDTIKAESSSDSFVLVVMPNHRHQNSESSYWSIIFNGVVDYLEECGIGVVVISSRNYSSGSVNTSNILGIITVGLVSTEMLLELNKHQVPLVMIDHHDSLIKADSIFMDNFEGLFKLTSYLLGLGHTKVIFVGDIYYASSFYDRWLGFRTAMEKTSPNFDPKMHLLNIPYSFNEIDHGIDQYLEQMEKVNKTPTAFVCANDEIGERVMNVVKGRGYKIPYDVSITGFDNLEKSMLLDPPLTSVQVMKETIGKRAVSKLLWRIKNTEYPSEKVSISTDLIIRASVTTPKKVNVEKAPI</sequence>
<dbReference type="InterPro" id="IPR046335">
    <property type="entry name" value="LacI/GalR-like_sensor"/>
</dbReference>
<dbReference type="CDD" id="cd01392">
    <property type="entry name" value="HTH_LacI"/>
    <property type="match status" value="1"/>
</dbReference>
<dbReference type="InterPro" id="IPR010982">
    <property type="entry name" value="Lambda_DNA-bd_dom_sf"/>
</dbReference>
<feature type="domain" description="HTH lacI-type" evidence="5">
    <location>
        <begin position="6"/>
        <end position="49"/>
    </location>
</feature>
<dbReference type="SUPFAM" id="SSF47413">
    <property type="entry name" value="lambda repressor-like DNA-binding domains"/>
    <property type="match status" value="1"/>
</dbReference>
<keyword evidence="2" id="KW-0805">Transcription regulation</keyword>
<dbReference type="InterPro" id="IPR028082">
    <property type="entry name" value="Peripla_BP_I"/>
</dbReference>
<accession>A0ABW5ZLC4</accession>
<dbReference type="Proteomes" id="UP001597561">
    <property type="component" value="Unassembled WGS sequence"/>
</dbReference>
<dbReference type="Pfam" id="PF13377">
    <property type="entry name" value="Peripla_BP_3"/>
    <property type="match status" value="1"/>
</dbReference>
<name>A0ABW5ZLC4_9BACL</name>
<dbReference type="GO" id="GO:0003677">
    <property type="term" value="F:DNA binding"/>
    <property type="evidence" value="ECO:0007669"/>
    <property type="project" value="UniProtKB-KW"/>
</dbReference>